<keyword evidence="2" id="KW-1133">Transmembrane helix</keyword>
<evidence type="ECO:0000313" key="7">
    <source>
        <dbReference type="Proteomes" id="UP001596461"/>
    </source>
</evidence>
<reference evidence="6 7" key="1">
    <citation type="journal article" date="2019" name="Int. J. Syst. Evol. Microbiol.">
        <title>The Global Catalogue of Microorganisms (GCM) 10K type strain sequencing project: providing services to taxonomists for standard genome sequencing and annotation.</title>
        <authorList>
            <consortium name="The Broad Institute Genomics Platform"/>
            <consortium name="The Broad Institute Genome Sequencing Center for Infectious Disease"/>
            <person name="Wu L."/>
            <person name="Ma J."/>
        </authorList>
    </citation>
    <scope>NUCLEOTIDE SEQUENCE [LARGE SCALE GENOMIC DNA]</scope>
    <source>
        <strain evidence="6 7">DT31</strain>
    </source>
</reference>
<gene>
    <name evidence="6" type="ORF">ACFQL9_11365</name>
</gene>
<dbReference type="InterPro" id="IPR058962">
    <property type="entry name" value="DUF8108_N"/>
</dbReference>
<organism evidence="6 7">
    <name type="scientific">Halobaculum lipolyticum</name>
    <dbReference type="NCBI Taxonomy" id="3032001"/>
    <lineage>
        <taxon>Archaea</taxon>
        <taxon>Methanobacteriati</taxon>
        <taxon>Methanobacteriota</taxon>
        <taxon>Stenosarchaea group</taxon>
        <taxon>Halobacteria</taxon>
        <taxon>Halobacteriales</taxon>
        <taxon>Haloferacaceae</taxon>
        <taxon>Halobaculum</taxon>
    </lineage>
</organism>
<feature type="transmembrane region" description="Helical" evidence="2">
    <location>
        <begin position="89"/>
        <end position="108"/>
    </location>
</feature>
<feature type="transmembrane region" description="Helical" evidence="2">
    <location>
        <begin position="137"/>
        <end position="159"/>
    </location>
</feature>
<proteinExistence type="predicted"/>
<keyword evidence="2" id="KW-0812">Transmembrane</keyword>
<feature type="domain" description="DUF8108" evidence="4">
    <location>
        <begin position="196"/>
        <end position="261"/>
    </location>
</feature>
<dbReference type="AlphaFoldDB" id="A0ABD5WB21"/>
<feature type="domain" description="DUF8108" evidence="5">
    <location>
        <begin position="51"/>
        <end position="118"/>
    </location>
</feature>
<dbReference type="Pfam" id="PF13240">
    <property type="entry name" value="Zn_Ribbon_1"/>
    <property type="match status" value="1"/>
</dbReference>
<accession>A0ABD5WB21</accession>
<dbReference type="Pfam" id="PF26413">
    <property type="entry name" value="DUF8108"/>
    <property type="match status" value="1"/>
</dbReference>
<name>A0ABD5WB21_9EURY</name>
<evidence type="ECO:0000259" key="5">
    <source>
        <dbReference type="Pfam" id="PF26438"/>
    </source>
</evidence>
<sequence length="307" mass="33206">MPSGFADATGPSDCPDCGARIDPTDRFCSDCGARVSTGRASGRRGAPNAEDRAWLRRRVADLHAEGWETLSDDGERIVLRNRGFGRLPVHAVLFLLTGGIGNLLYAFYRYTSGAPRREVYADGTERSLSGGDGGVDLPTLVAATAAGVLLAAGAIWFGVTALTNVSLLLAVLGTLVFVLSALFAIMIPQFVRDGVRSPGTFGTERSVDRERVRNPAEPCAACGRRVFHGEHRRFAERFYVAGLPVRTTKSGENVYCAACADERNGPLDDDEIEAELARIRTETGRGGRGRDTDRDTERDREVESDPR</sequence>
<comment type="caution">
    <text evidence="6">The sequence shown here is derived from an EMBL/GenBank/DDBJ whole genome shotgun (WGS) entry which is preliminary data.</text>
</comment>
<dbReference type="GeneID" id="81125965"/>
<keyword evidence="7" id="KW-1185">Reference proteome</keyword>
<feature type="domain" description="Zinc-ribbon" evidence="3">
    <location>
        <begin position="14"/>
        <end position="34"/>
    </location>
</feature>
<dbReference type="EMBL" id="JBHTAH010000009">
    <property type="protein sequence ID" value="MFC7070241.1"/>
    <property type="molecule type" value="Genomic_DNA"/>
</dbReference>
<evidence type="ECO:0000259" key="4">
    <source>
        <dbReference type="Pfam" id="PF26413"/>
    </source>
</evidence>
<dbReference type="InterPro" id="IPR058421">
    <property type="entry name" value="DUF8108_C"/>
</dbReference>
<evidence type="ECO:0000256" key="1">
    <source>
        <dbReference type="SAM" id="MobiDB-lite"/>
    </source>
</evidence>
<evidence type="ECO:0000256" key="2">
    <source>
        <dbReference type="SAM" id="Phobius"/>
    </source>
</evidence>
<keyword evidence="2" id="KW-0472">Membrane</keyword>
<dbReference type="InterPro" id="IPR026870">
    <property type="entry name" value="Zinc_ribbon_dom"/>
</dbReference>
<feature type="region of interest" description="Disordered" evidence="1">
    <location>
        <begin position="279"/>
        <end position="307"/>
    </location>
</feature>
<evidence type="ECO:0000313" key="6">
    <source>
        <dbReference type="EMBL" id="MFC7070241.1"/>
    </source>
</evidence>
<evidence type="ECO:0000259" key="3">
    <source>
        <dbReference type="Pfam" id="PF13240"/>
    </source>
</evidence>
<protein>
    <submittedName>
        <fullName evidence="6">Zinc ribbon domain-containing protein</fullName>
    </submittedName>
</protein>
<dbReference type="RefSeq" id="WP_284031100.1">
    <property type="nucleotide sequence ID" value="NZ_CP126154.1"/>
</dbReference>
<dbReference type="Pfam" id="PF26438">
    <property type="entry name" value="DUF8108_N"/>
    <property type="match status" value="1"/>
</dbReference>
<feature type="transmembrane region" description="Helical" evidence="2">
    <location>
        <begin position="165"/>
        <end position="187"/>
    </location>
</feature>
<dbReference type="Proteomes" id="UP001596461">
    <property type="component" value="Unassembled WGS sequence"/>
</dbReference>